<keyword evidence="1" id="KW-0472">Membrane</keyword>
<proteinExistence type="predicted"/>
<evidence type="ECO:0000313" key="3">
    <source>
        <dbReference type="Proteomes" id="UP001049200"/>
    </source>
</evidence>
<dbReference type="EMBL" id="JAHSTU010000002">
    <property type="protein sequence ID" value="MBV4520229.1"/>
    <property type="molecule type" value="Genomic_DNA"/>
</dbReference>
<dbReference type="Proteomes" id="UP001049200">
    <property type="component" value="Unassembled WGS sequence"/>
</dbReference>
<feature type="transmembrane region" description="Helical" evidence="1">
    <location>
        <begin position="95"/>
        <end position="120"/>
    </location>
</feature>
<accession>A0ABS6QN39</accession>
<organism evidence="2 3">
    <name type="scientific">Pseudomonas azerbaijanoccidentalis</name>
    <dbReference type="NCBI Taxonomy" id="2842347"/>
    <lineage>
        <taxon>Bacteria</taxon>
        <taxon>Pseudomonadati</taxon>
        <taxon>Pseudomonadota</taxon>
        <taxon>Gammaproteobacteria</taxon>
        <taxon>Pseudomonadales</taxon>
        <taxon>Pseudomonadaceae</taxon>
        <taxon>Pseudomonas</taxon>
    </lineage>
</organism>
<reference evidence="2" key="1">
    <citation type="submission" date="2021-06" db="EMBL/GenBank/DDBJ databases">
        <title>Updating the genus Pseudomonas: Description of 43 new species and partition of the Pseudomonas putida group.</title>
        <authorList>
            <person name="Girard L."/>
            <person name="Lood C."/>
            <person name="Vandamme P."/>
            <person name="Rokni-Zadeh H."/>
            <person name="Van Noort V."/>
            <person name="Hofte M."/>
            <person name="Lavigne R."/>
            <person name="De Mot R."/>
        </authorList>
    </citation>
    <scope>NUCLEOTIDE SEQUENCE</scope>
    <source>
        <strain evidence="2">SWRI74</strain>
    </source>
</reference>
<comment type="caution">
    <text evidence="2">The sequence shown here is derived from an EMBL/GenBank/DDBJ whole genome shotgun (WGS) entry which is preliminary data.</text>
</comment>
<evidence type="ECO:0000313" key="2">
    <source>
        <dbReference type="EMBL" id="MBV4520229.1"/>
    </source>
</evidence>
<feature type="transmembrane region" description="Helical" evidence="1">
    <location>
        <begin position="55"/>
        <end position="75"/>
    </location>
</feature>
<name>A0ABS6QN39_9PSED</name>
<gene>
    <name evidence="2" type="ORF">KVG88_09155</name>
</gene>
<dbReference type="RefSeq" id="WP_217871141.1">
    <property type="nucleotide sequence ID" value="NZ_JAHSTU010000002.1"/>
</dbReference>
<keyword evidence="3" id="KW-1185">Reference proteome</keyword>
<keyword evidence="1" id="KW-1133">Transmembrane helix</keyword>
<keyword evidence="1" id="KW-0812">Transmembrane</keyword>
<protein>
    <submittedName>
        <fullName evidence="2">Uncharacterized protein</fullName>
    </submittedName>
</protein>
<feature type="transmembrane region" description="Helical" evidence="1">
    <location>
        <begin position="132"/>
        <end position="151"/>
    </location>
</feature>
<sequence length="161" mass="18271">MARGKFKSIARKCRCCGALNETGTRGIKIGVCYGCRKSRHQSKEKTVSRVHKNRLTIVLGFISFMFLAIASYAMWCEYLVLPYGNRFHSKLLEFKGFGVAAPALSLILLSVGTLSGAVVNHYRSSCKQLFRDVMKVSLWAGFILYFVSIFFGKELRYRLFD</sequence>
<evidence type="ECO:0000256" key="1">
    <source>
        <dbReference type="SAM" id="Phobius"/>
    </source>
</evidence>